<gene>
    <name evidence="6" type="ORF">PC110_g17783</name>
    <name evidence="1" type="ORF">PC113_g17978</name>
    <name evidence="2" type="ORF">PC115_g17377</name>
    <name evidence="3" type="ORF">PC117_g20494</name>
    <name evidence="4" type="ORF">PC118_g12533</name>
    <name evidence="5" type="ORF">PC129_g17672</name>
</gene>
<reference evidence="6 7" key="1">
    <citation type="submission" date="2018-01" db="EMBL/GenBank/DDBJ databases">
        <title>Draft genome of the strawberry crown rot pathogen Phytophthora cactorum.</title>
        <authorList>
            <person name="Armitage A.D."/>
            <person name="Lysoe E."/>
            <person name="Nellist C.F."/>
            <person name="Harrison R.J."/>
            <person name="Brurberg M.B."/>
        </authorList>
    </citation>
    <scope>NUCLEOTIDE SEQUENCE [LARGE SCALE GENOMIC DNA]</scope>
    <source>
        <strain evidence="6 7">10300</strain>
    </source>
</reference>
<accession>A0A329RQY4</accession>
<dbReference type="EMBL" id="RCMV01000966">
    <property type="protein sequence ID" value="KAG3211347.1"/>
    <property type="molecule type" value="Genomic_DNA"/>
</dbReference>
<protein>
    <recommendedName>
        <fullName evidence="8">FLYWCH-type domain-containing protein</fullName>
    </recommendedName>
</protein>
<evidence type="ECO:0000313" key="6">
    <source>
        <dbReference type="EMBL" id="RAW25802.1"/>
    </source>
</evidence>
<dbReference type="EMBL" id="RCMI01000820">
    <property type="protein sequence ID" value="KAG2896890.1"/>
    <property type="molecule type" value="Genomic_DNA"/>
</dbReference>
<dbReference type="Proteomes" id="UP000760860">
    <property type="component" value="Unassembled WGS sequence"/>
</dbReference>
<reference evidence="1" key="2">
    <citation type="submission" date="2018-10" db="EMBL/GenBank/DDBJ databases">
        <title>Effector identification in a new, highly contiguous assembly of the strawberry crown rot pathogen Phytophthora cactorum.</title>
        <authorList>
            <person name="Armitage A.D."/>
            <person name="Nellist C.F."/>
            <person name="Bates H."/>
            <person name="Vickerstaff R.J."/>
            <person name="Harrison R.J."/>
        </authorList>
    </citation>
    <scope>NUCLEOTIDE SEQUENCE</scope>
    <source>
        <strain evidence="1">15-7</strain>
        <strain evidence="2">4032</strain>
        <strain evidence="3">4040</strain>
        <strain evidence="4">P415</strain>
        <strain evidence="5">P421</strain>
    </source>
</reference>
<dbReference type="Proteomes" id="UP000697107">
    <property type="component" value="Unassembled WGS sequence"/>
</dbReference>
<name>A0A329RQY4_9STRA</name>
<dbReference type="AlphaFoldDB" id="A0A329RQY4"/>
<evidence type="ECO:0000313" key="2">
    <source>
        <dbReference type="EMBL" id="KAG2896890.1"/>
    </source>
</evidence>
<dbReference type="Proteomes" id="UP000736787">
    <property type="component" value="Unassembled WGS sequence"/>
</dbReference>
<sequence>MYKYLVNTECEETPHYQCSAYRSTQCKGKQLVKIVSEGDTEVRETSMHTCRDTSAAVMRNCEEEMCRILETEAIASMSIIPGRLWDRVCRQLEKKYPGQSR</sequence>
<organism evidence="6 7">
    <name type="scientific">Phytophthora cactorum</name>
    <dbReference type="NCBI Taxonomy" id="29920"/>
    <lineage>
        <taxon>Eukaryota</taxon>
        <taxon>Sar</taxon>
        <taxon>Stramenopiles</taxon>
        <taxon>Oomycota</taxon>
        <taxon>Peronosporomycetes</taxon>
        <taxon>Peronosporales</taxon>
        <taxon>Peronosporaceae</taxon>
        <taxon>Phytophthora</taxon>
    </lineage>
</organism>
<evidence type="ECO:0000313" key="5">
    <source>
        <dbReference type="EMBL" id="KAG3211347.1"/>
    </source>
</evidence>
<dbReference type="EMBL" id="RCMG01000812">
    <property type="protein sequence ID" value="KAG2846439.1"/>
    <property type="molecule type" value="Genomic_DNA"/>
</dbReference>
<dbReference type="Proteomes" id="UP000251314">
    <property type="component" value="Unassembled WGS sequence"/>
</dbReference>
<dbReference type="OrthoDB" id="124341at2759"/>
<evidence type="ECO:0000313" key="7">
    <source>
        <dbReference type="Proteomes" id="UP000251314"/>
    </source>
</evidence>
<dbReference type="EMBL" id="MJFZ01000710">
    <property type="protein sequence ID" value="RAW25802.1"/>
    <property type="molecule type" value="Genomic_DNA"/>
</dbReference>
<proteinExistence type="predicted"/>
<comment type="caution">
    <text evidence="6">The sequence shown here is derived from an EMBL/GenBank/DDBJ whole genome shotgun (WGS) entry which is preliminary data.</text>
</comment>
<dbReference type="Proteomes" id="UP000774804">
    <property type="component" value="Unassembled WGS sequence"/>
</dbReference>
<dbReference type="VEuPathDB" id="FungiDB:PC110_g17783"/>
<evidence type="ECO:0000313" key="1">
    <source>
        <dbReference type="EMBL" id="KAG2846439.1"/>
    </source>
</evidence>
<evidence type="ECO:0000313" key="4">
    <source>
        <dbReference type="EMBL" id="KAG2977999.1"/>
    </source>
</evidence>
<dbReference type="EMBL" id="RCMK01000957">
    <property type="protein sequence ID" value="KAG2906512.1"/>
    <property type="molecule type" value="Genomic_DNA"/>
</dbReference>
<keyword evidence="7" id="KW-1185">Reference proteome</keyword>
<evidence type="ECO:0008006" key="8">
    <source>
        <dbReference type="Google" id="ProtNLM"/>
    </source>
</evidence>
<dbReference type="Proteomes" id="UP000735874">
    <property type="component" value="Unassembled WGS sequence"/>
</dbReference>
<dbReference type="EMBL" id="RCML01000405">
    <property type="protein sequence ID" value="KAG2977999.1"/>
    <property type="molecule type" value="Genomic_DNA"/>
</dbReference>
<evidence type="ECO:0000313" key="3">
    <source>
        <dbReference type="EMBL" id="KAG2906512.1"/>
    </source>
</evidence>